<keyword evidence="3 7" id="KW-0812">Transmembrane</keyword>
<dbReference type="FunFam" id="1.20.1250.20:FF:000196">
    <property type="entry name" value="MFS toxin efflux pump (AflT)"/>
    <property type="match status" value="1"/>
</dbReference>
<dbReference type="PANTHER" id="PTHR23501">
    <property type="entry name" value="MAJOR FACILITATOR SUPERFAMILY"/>
    <property type="match status" value="1"/>
</dbReference>
<dbReference type="SUPFAM" id="SSF103473">
    <property type="entry name" value="MFS general substrate transporter"/>
    <property type="match status" value="1"/>
</dbReference>
<feature type="region of interest" description="Disordered" evidence="6">
    <location>
        <begin position="526"/>
        <end position="545"/>
    </location>
</feature>
<name>A0A8K0T2P3_9HYPO</name>
<dbReference type="InterPro" id="IPR011701">
    <property type="entry name" value="MFS"/>
</dbReference>
<evidence type="ECO:0000256" key="5">
    <source>
        <dbReference type="ARBA" id="ARBA00023136"/>
    </source>
</evidence>
<feature type="transmembrane region" description="Helical" evidence="7">
    <location>
        <begin position="339"/>
        <end position="358"/>
    </location>
</feature>
<dbReference type="PANTHER" id="PTHR23501:SF199">
    <property type="entry name" value="MFS EFFLUX TRANSPORTER INPD-RELATED"/>
    <property type="match status" value="1"/>
</dbReference>
<feature type="transmembrane region" description="Helical" evidence="7">
    <location>
        <begin position="99"/>
        <end position="119"/>
    </location>
</feature>
<feature type="domain" description="Major facilitator superfamily (MFS) profile" evidence="8">
    <location>
        <begin position="35"/>
        <end position="523"/>
    </location>
</feature>
<dbReference type="InterPro" id="IPR036259">
    <property type="entry name" value="MFS_trans_sf"/>
</dbReference>
<evidence type="ECO:0000256" key="6">
    <source>
        <dbReference type="SAM" id="MobiDB-lite"/>
    </source>
</evidence>
<keyword evidence="4 7" id="KW-1133">Transmembrane helix</keyword>
<evidence type="ECO:0000313" key="10">
    <source>
        <dbReference type="Proteomes" id="UP000813444"/>
    </source>
</evidence>
<dbReference type="InterPro" id="IPR020846">
    <property type="entry name" value="MFS_dom"/>
</dbReference>
<evidence type="ECO:0000256" key="4">
    <source>
        <dbReference type="ARBA" id="ARBA00022989"/>
    </source>
</evidence>
<feature type="region of interest" description="Disordered" evidence="6">
    <location>
        <begin position="1"/>
        <end position="27"/>
    </location>
</feature>
<sequence length="545" mass="58509">MASTPDVPREGGEKSEKPPSEDNSEYPGNSQRIAVMGALFLTIFVVNLDTNIIATAIPRITDDFHSLADYGWYGSAYLLTICAFQLIMGKLYKLFPAKALFLACSALFELGSLLCGAAPNSIAFIFGRAIAGVGTAGIFSGAMVIMVHTIPLQQRPIYQALFGATFAVASVIGPLLGGAFTDHVTWRWCFYINLPIGAVSMAVTFWLVQLKNQELEPWASGWLPKVLQLDPVGNLVFIPAIVCLILALQWGGAQYAWQDAHVVVALVFAGVLLAAFVATQIWRQEKATVPPRIAKQRSIAASLFFTFFNGSAMMLALYYLPLWFQAVQGVSATNSGIRLLPVILPTILGSLVSGVIISKVGYCNPFFYLSSILMPIGAGLLATMTPDSGMAEWFGYQVILGIGIGVGSQQPMTIAQTVLPKIDVGIGTSLVMFARFLGPTIFLPVGQNIFLSALVENVRNLPNIDAETIIDGGATELRNLVSEQDLPTLLSDYNAALTHVYYLIAALSAITIIGSFFVEWKSVRSPAAQEGPMASKSSDKGSGEA</sequence>
<dbReference type="CDD" id="cd17502">
    <property type="entry name" value="MFS_Azr1_MDR_like"/>
    <property type="match status" value="1"/>
</dbReference>
<dbReference type="FunFam" id="1.20.1720.10:FF:000012">
    <property type="entry name" value="MFS toxin efflux pump (AflT)"/>
    <property type="match status" value="1"/>
</dbReference>
<proteinExistence type="predicted"/>
<keyword evidence="2" id="KW-0813">Transport</keyword>
<dbReference type="Proteomes" id="UP000813444">
    <property type="component" value="Unassembled WGS sequence"/>
</dbReference>
<evidence type="ECO:0000256" key="7">
    <source>
        <dbReference type="SAM" id="Phobius"/>
    </source>
</evidence>
<comment type="subcellular location">
    <subcellularLocation>
        <location evidence="1">Membrane</location>
        <topology evidence="1">Multi-pass membrane protein</topology>
    </subcellularLocation>
</comment>
<dbReference type="Gene3D" id="1.20.1250.20">
    <property type="entry name" value="MFS general substrate transporter like domains"/>
    <property type="match status" value="1"/>
</dbReference>
<keyword evidence="10" id="KW-1185">Reference proteome</keyword>
<feature type="transmembrane region" description="Helical" evidence="7">
    <location>
        <begin position="70"/>
        <end position="87"/>
    </location>
</feature>
<evidence type="ECO:0000313" key="9">
    <source>
        <dbReference type="EMBL" id="KAH7324523.1"/>
    </source>
</evidence>
<feature type="transmembrane region" description="Helical" evidence="7">
    <location>
        <begin position="125"/>
        <end position="145"/>
    </location>
</feature>
<feature type="transmembrane region" description="Helical" evidence="7">
    <location>
        <begin position="157"/>
        <end position="176"/>
    </location>
</feature>
<gene>
    <name evidence="9" type="ORF">B0I35DRAFT_348247</name>
</gene>
<keyword evidence="5 7" id="KW-0472">Membrane</keyword>
<feature type="transmembrane region" description="Helical" evidence="7">
    <location>
        <begin position="33"/>
        <end position="58"/>
    </location>
</feature>
<feature type="transmembrane region" description="Helical" evidence="7">
    <location>
        <begin position="299"/>
        <end position="319"/>
    </location>
</feature>
<accession>A0A8K0T2P3</accession>
<dbReference type="GO" id="GO:0005886">
    <property type="term" value="C:plasma membrane"/>
    <property type="evidence" value="ECO:0007669"/>
    <property type="project" value="TreeGrafter"/>
</dbReference>
<dbReference type="Gene3D" id="1.20.1720.10">
    <property type="entry name" value="Multidrug resistance protein D"/>
    <property type="match status" value="1"/>
</dbReference>
<organism evidence="9 10">
    <name type="scientific">Stachybotrys elegans</name>
    <dbReference type="NCBI Taxonomy" id="80388"/>
    <lineage>
        <taxon>Eukaryota</taxon>
        <taxon>Fungi</taxon>
        <taxon>Dikarya</taxon>
        <taxon>Ascomycota</taxon>
        <taxon>Pezizomycotina</taxon>
        <taxon>Sordariomycetes</taxon>
        <taxon>Hypocreomycetidae</taxon>
        <taxon>Hypocreales</taxon>
        <taxon>Stachybotryaceae</taxon>
        <taxon>Stachybotrys</taxon>
    </lineage>
</organism>
<dbReference type="OrthoDB" id="10021397at2759"/>
<evidence type="ECO:0000256" key="2">
    <source>
        <dbReference type="ARBA" id="ARBA00022448"/>
    </source>
</evidence>
<feature type="transmembrane region" description="Helical" evidence="7">
    <location>
        <begin position="188"/>
        <end position="208"/>
    </location>
</feature>
<dbReference type="AlphaFoldDB" id="A0A8K0T2P3"/>
<feature type="transmembrane region" description="Helical" evidence="7">
    <location>
        <begin position="229"/>
        <end position="248"/>
    </location>
</feature>
<comment type="caution">
    <text evidence="9">The sequence shown here is derived from an EMBL/GenBank/DDBJ whole genome shotgun (WGS) entry which is preliminary data.</text>
</comment>
<dbReference type="Pfam" id="PF07690">
    <property type="entry name" value="MFS_1"/>
    <property type="match status" value="1"/>
</dbReference>
<reference evidence="9" key="1">
    <citation type="journal article" date="2021" name="Nat. Commun.">
        <title>Genetic determinants of endophytism in the Arabidopsis root mycobiome.</title>
        <authorList>
            <person name="Mesny F."/>
            <person name="Miyauchi S."/>
            <person name="Thiergart T."/>
            <person name="Pickel B."/>
            <person name="Atanasova L."/>
            <person name="Karlsson M."/>
            <person name="Huettel B."/>
            <person name="Barry K.W."/>
            <person name="Haridas S."/>
            <person name="Chen C."/>
            <person name="Bauer D."/>
            <person name="Andreopoulos W."/>
            <person name="Pangilinan J."/>
            <person name="LaButti K."/>
            <person name="Riley R."/>
            <person name="Lipzen A."/>
            <person name="Clum A."/>
            <person name="Drula E."/>
            <person name="Henrissat B."/>
            <person name="Kohler A."/>
            <person name="Grigoriev I.V."/>
            <person name="Martin F.M."/>
            <person name="Hacquard S."/>
        </authorList>
    </citation>
    <scope>NUCLEOTIDE SEQUENCE</scope>
    <source>
        <strain evidence="9">MPI-CAGE-CH-0235</strain>
    </source>
</reference>
<dbReference type="EMBL" id="JAGPNK010000003">
    <property type="protein sequence ID" value="KAH7324523.1"/>
    <property type="molecule type" value="Genomic_DNA"/>
</dbReference>
<evidence type="ECO:0000256" key="3">
    <source>
        <dbReference type="ARBA" id="ARBA00022692"/>
    </source>
</evidence>
<evidence type="ECO:0000259" key="8">
    <source>
        <dbReference type="PROSITE" id="PS50850"/>
    </source>
</evidence>
<protein>
    <submittedName>
        <fullName evidence="9">Major facilitator superfamily domain-containing protein</fullName>
    </submittedName>
</protein>
<feature type="transmembrane region" description="Helical" evidence="7">
    <location>
        <begin position="499"/>
        <end position="518"/>
    </location>
</feature>
<dbReference type="PROSITE" id="PS50850">
    <property type="entry name" value="MFS"/>
    <property type="match status" value="1"/>
</dbReference>
<feature type="compositionally biased region" description="Basic and acidic residues" evidence="6">
    <location>
        <begin position="7"/>
        <end position="20"/>
    </location>
</feature>
<dbReference type="GO" id="GO:0022857">
    <property type="term" value="F:transmembrane transporter activity"/>
    <property type="evidence" value="ECO:0007669"/>
    <property type="project" value="InterPro"/>
</dbReference>
<feature type="transmembrane region" description="Helical" evidence="7">
    <location>
        <begin position="260"/>
        <end position="278"/>
    </location>
</feature>
<evidence type="ECO:0000256" key="1">
    <source>
        <dbReference type="ARBA" id="ARBA00004141"/>
    </source>
</evidence>